<dbReference type="EC" id="2.1.1.360" evidence="2 11"/>
<keyword evidence="4 11" id="KW-0489">Methyltransferase</keyword>
<feature type="compositionally biased region" description="Low complexity" evidence="13">
    <location>
        <begin position="1616"/>
        <end position="1630"/>
    </location>
</feature>
<feature type="compositionally biased region" description="Pro residues" evidence="13">
    <location>
        <begin position="1266"/>
        <end position="1279"/>
    </location>
</feature>
<feature type="region of interest" description="Disordered" evidence="13">
    <location>
        <begin position="1243"/>
        <end position="1352"/>
    </location>
</feature>
<evidence type="ECO:0000256" key="1">
    <source>
        <dbReference type="ARBA" id="ARBA00004123"/>
    </source>
</evidence>
<sequence>MAKELKLHSPAGADPAVYTWPIPSSEGKDGANEVIETIKWVSEDIPELKKALDIHILHNYDTNSYESMKGLCDKYNRAIDSIIQLRKGTSWSTKMVTRLPTGLLKHILQQCYNQAVIDPEKLNQYEPFSPEVYGETSFELVDQMIKSINFTEDDFFIDLGSGVGQVVMQVAAATPCKMCYGIEKAEWPATYAVEMEKHFKKWMKWYGKKHGNFQLEKGDFLDDPTKEKINSATVIFVNNFAFGPQVDHQLKLRFANMKEGAKIVSSKAFCPLNFRITDRNLSDIGTIMHVTELSPLSGAVSWTGKAFTYYLHTIDRSLLEKYFMRKINPKQAKEEEKNDVRKDRKGRVVKSILQRNQEENQCVKDQKKKVHKSDHSYQAAKVLDFDSMSNTSSEPSVTKGEEVDFGQQEPQIYGPTTRRQWCEWITRPKSSLTHPVSVSSSTANTSVGSSSTEETENAESEHESMKKQETRSRKQVSRRVRNIRNGALNRSLRRKVDHRQDTQKQKKRSAKKHNLLTAIRAKAAAKTRNKEKVLALDSLNLLHNHTLLSTTTDNKCTVNYNDRSMTNMSNSYFKPTIQRQTVSALEMGPALQQLMDIMKQQFTHFLAYMQTPQYKESLKQQIDQEKEFQMELKSKVCQLEQQIVNLQKDSVAQLKARFQEVWLGIQADTPEEFLEQAKLIVRHQKELETLTHSLQAQIADLEKENLRMIEAHAQAQAKSNGRKNGHVQVSDVHNIFMKEVGESVSERKKLLCKAQHLETELFSLERAAECAKNVVQGQSRSDQRKSERKQRKRSQSPRVKENIYDMNDEKPSSSDNISQKISVKQEPVVFSDTISVGQKEPVKLTSTDTFEDSLSITQPTSGISQSSVSSTDSDKMANLSIRKLLENTRTDSNIPKTKPVTPVVDKGGVKTAKVNGLRSAVMRPLTTINLNDLHSAGSPILSLGYLLDSTLQGAISKGLSEEFEPKIASKKRSGSTDSRDSISKDSGVSSISSPGSESQGSQSGQPLCHNDQKDASVSSTTSKSSSWTASNFVVNTNQSAAAQQKTSFTIEKLVLPRKRTLSNNSDKLDSKQSVPKEDSRVTAQKFNLAAAIVSASQSNATAKMYIKTISNSQKNIVLSSNTCDTQEDLKGIKRKSDPTCDTGSKKIIIDTSGRSYKAQILGMTAQSNKPTTLLITTKQPVSVASVSSSEFAQKNKDSAAGSTTARIVSVTPQGPMSGNHLKCVDSRPVSRFDTLVELASSEARQLESAQNNLNSREMRNPNRGPKTPPGSPLKSPPGSPKRSSPGKSRSHSSSRSSSCDSLHSRSSSRSQSSSSSSSDSSYGSGRRKKLVKKASSSKPVPQKQSIQSSTQQNFGVSCVNQMQKVNRVHSDGNIRNLSPSVPHGYTSITNPISLNGTVKHPLQSNVNMVNNANLCGGGVRFITANLNPQAATATMTTPQSGALPLQMAILPQTANGTTGFQILTINNSGLNFQHSSSARSINNIHGLPLGITVNTTQGVPTSAQKKTVPSTIAQAQVSSMSNGPKLNTVDNPSNITIQTFNVVTSGATVFPDLSKPPNIAVSSPVQTGHPLYPPLSSRNSTIQLPPPNAIGSTGTVVPLTLSSPKQLQPPQIQARSSQSHPSPQQNSVPRMAHYSTSLISSPVSVSNIMGNSIGLRSQMTSPRALGRGQTVLNQTTLANPNSVGPVHEQHPSLQNSGPGFSQFPQQSPSMATMLGLQNGARLSLYGDHSGIRPGIGAFQSGWNMR</sequence>
<keyword evidence="12" id="KW-0175">Coiled coil</keyword>
<evidence type="ECO:0000256" key="11">
    <source>
        <dbReference type="RuleBase" id="RU271113"/>
    </source>
</evidence>
<feature type="region of interest" description="Disordered" evidence="13">
    <location>
        <begin position="965"/>
        <end position="1023"/>
    </location>
</feature>
<proteinExistence type="inferred from homology"/>
<dbReference type="InterPro" id="IPR029063">
    <property type="entry name" value="SAM-dependent_MTases_sf"/>
</dbReference>
<organism evidence="15 16">
    <name type="scientific">Sinanodonta woodiana</name>
    <name type="common">Chinese pond mussel</name>
    <name type="synonym">Anodonta woodiana</name>
    <dbReference type="NCBI Taxonomy" id="1069815"/>
    <lineage>
        <taxon>Eukaryota</taxon>
        <taxon>Metazoa</taxon>
        <taxon>Spiralia</taxon>
        <taxon>Lophotrochozoa</taxon>
        <taxon>Mollusca</taxon>
        <taxon>Bivalvia</taxon>
        <taxon>Autobranchia</taxon>
        <taxon>Heteroconchia</taxon>
        <taxon>Palaeoheterodonta</taxon>
        <taxon>Unionida</taxon>
        <taxon>Unionoidea</taxon>
        <taxon>Unionidae</taxon>
        <taxon>Unioninae</taxon>
        <taxon>Sinanodonta</taxon>
    </lineage>
</organism>
<evidence type="ECO:0000256" key="4">
    <source>
        <dbReference type="ARBA" id="ARBA00022603"/>
    </source>
</evidence>
<accession>A0ABD3W856</accession>
<keyword evidence="6 11" id="KW-0949">S-adenosyl-L-methionine</keyword>
<feature type="region of interest" description="Disordered" evidence="13">
    <location>
        <begin position="381"/>
        <end position="412"/>
    </location>
</feature>
<evidence type="ECO:0000256" key="8">
    <source>
        <dbReference type="ARBA" id="ARBA00023242"/>
    </source>
</evidence>
<dbReference type="PANTHER" id="PTHR21451">
    <property type="entry name" value="HISTONE H3 METHYLTRANSFERASE"/>
    <property type="match status" value="1"/>
</dbReference>
<feature type="compositionally biased region" description="Polar residues" evidence="13">
    <location>
        <begin position="387"/>
        <end position="396"/>
    </location>
</feature>
<evidence type="ECO:0000256" key="13">
    <source>
        <dbReference type="SAM" id="MobiDB-lite"/>
    </source>
</evidence>
<dbReference type="InterPro" id="IPR030445">
    <property type="entry name" value="H3-K79_meTrfase"/>
</dbReference>
<feature type="domain" description="DOT1" evidence="14">
    <location>
        <begin position="14"/>
        <end position="327"/>
    </location>
</feature>
<feature type="coiled-coil region" evidence="12">
    <location>
        <begin position="684"/>
        <end position="718"/>
    </location>
</feature>
<dbReference type="GO" id="GO:0032259">
    <property type="term" value="P:methylation"/>
    <property type="evidence" value="ECO:0007669"/>
    <property type="project" value="UniProtKB-KW"/>
</dbReference>
<comment type="catalytic activity">
    <reaction evidence="10 11">
        <text>L-lysyl(79)-[histone H3] + 3 S-adenosyl-L-methionine = N(6),N(6),N(6)-trimethyl-L-lysyl(79)-[histone H3] + 3 S-adenosyl-L-homocysteine + 3 H(+)</text>
        <dbReference type="Rhea" id="RHEA:60328"/>
        <dbReference type="Rhea" id="RHEA-COMP:15549"/>
        <dbReference type="Rhea" id="RHEA-COMP:15552"/>
        <dbReference type="ChEBI" id="CHEBI:15378"/>
        <dbReference type="ChEBI" id="CHEBI:29969"/>
        <dbReference type="ChEBI" id="CHEBI:57856"/>
        <dbReference type="ChEBI" id="CHEBI:59789"/>
        <dbReference type="ChEBI" id="CHEBI:61961"/>
        <dbReference type="EC" id="2.1.1.360"/>
    </reaction>
</comment>
<dbReference type="Pfam" id="PF08123">
    <property type="entry name" value="DOT1"/>
    <property type="match status" value="1"/>
</dbReference>
<dbReference type="PROSITE" id="PS51569">
    <property type="entry name" value="DOT1"/>
    <property type="match status" value="1"/>
</dbReference>
<dbReference type="InterPro" id="IPR025789">
    <property type="entry name" value="DOT1_dom"/>
</dbReference>
<feature type="region of interest" description="Disordered" evidence="13">
    <location>
        <begin position="1570"/>
        <end position="1630"/>
    </location>
</feature>
<comment type="similarity">
    <text evidence="11">Belongs to the class I-like SAM-binding methyltransferase superfamily. DOT1 family.</text>
</comment>
<dbReference type="PANTHER" id="PTHR21451:SF0">
    <property type="entry name" value="HISTONE-LYSINE N-METHYLTRANSFERASE, H3 LYSINE-79 SPECIFIC"/>
    <property type="match status" value="1"/>
</dbReference>
<evidence type="ECO:0000256" key="10">
    <source>
        <dbReference type="ARBA" id="ARBA00047770"/>
    </source>
</evidence>
<feature type="region of interest" description="Disordered" evidence="13">
    <location>
        <begin position="357"/>
        <end position="376"/>
    </location>
</feature>
<dbReference type="SUPFAM" id="SSF53335">
    <property type="entry name" value="S-adenosyl-L-methionine-dependent methyltransferases"/>
    <property type="match status" value="1"/>
</dbReference>
<comment type="function">
    <text evidence="11">Histone methyltransferase that specifically trimethylates histone H3 to form H3K79me3. This methylation is required for telomere silencing and for the pachytene checkpoint during the meiotic cell cycle by allowing the recruitment of RAD9 to double strand breaks. Nucleosomes are preferred as substrate compared to free histone.</text>
</comment>
<keyword evidence="8 11" id="KW-0539">Nucleus</keyword>
<feature type="region of interest" description="Disordered" evidence="13">
    <location>
        <begin position="855"/>
        <end position="875"/>
    </location>
</feature>
<feature type="compositionally biased region" description="Polar residues" evidence="13">
    <location>
        <begin position="1334"/>
        <end position="1352"/>
    </location>
</feature>
<reference evidence="15 16" key="1">
    <citation type="submission" date="2024-11" db="EMBL/GenBank/DDBJ databases">
        <title>Chromosome-level genome assembly of the freshwater bivalve Anodonta woodiana.</title>
        <authorList>
            <person name="Chen X."/>
        </authorList>
    </citation>
    <scope>NUCLEOTIDE SEQUENCE [LARGE SCALE GENOMIC DNA]</scope>
    <source>
        <strain evidence="15">MN2024</strain>
        <tissue evidence="15">Gills</tissue>
    </source>
</reference>
<dbReference type="Proteomes" id="UP001634394">
    <property type="component" value="Unassembled WGS sequence"/>
</dbReference>
<feature type="compositionally biased region" description="Polar residues" evidence="13">
    <location>
        <begin position="1590"/>
        <end position="1615"/>
    </location>
</feature>
<keyword evidence="5 11" id="KW-0808">Transferase</keyword>
<feature type="compositionally biased region" description="Low complexity" evidence="13">
    <location>
        <begin position="432"/>
        <end position="452"/>
    </location>
</feature>
<dbReference type="FunFam" id="3.40.50.150:FF:000033">
    <property type="entry name" value="Histone-lysine N-methyltransferase, H3 lysine-79 specific"/>
    <property type="match status" value="1"/>
</dbReference>
<comment type="caution">
    <text evidence="15">The sequence shown here is derived from an EMBL/GenBank/DDBJ whole genome shotgun (WGS) entry which is preliminary data.</text>
</comment>
<name>A0ABD3W856_SINWO</name>
<evidence type="ECO:0000256" key="2">
    <source>
        <dbReference type="ARBA" id="ARBA00012190"/>
    </source>
</evidence>
<keyword evidence="16" id="KW-1185">Reference proteome</keyword>
<dbReference type="EMBL" id="JBJQND010000008">
    <property type="protein sequence ID" value="KAL3870080.1"/>
    <property type="molecule type" value="Genomic_DNA"/>
</dbReference>
<feature type="compositionally biased region" description="Low complexity" evidence="13">
    <location>
        <begin position="861"/>
        <end position="871"/>
    </location>
</feature>
<evidence type="ECO:0000313" key="15">
    <source>
        <dbReference type="EMBL" id="KAL3870080.1"/>
    </source>
</evidence>
<dbReference type="GO" id="GO:0140956">
    <property type="term" value="F:histone H3K79 trimethyltransferase activity"/>
    <property type="evidence" value="ECO:0007669"/>
    <property type="project" value="UniProtKB-EC"/>
</dbReference>
<evidence type="ECO:0000256" key="6">
    <source>
        <dbReference type="ARBA" id="ARBA00022691"/>
    </source>
</evidence>
<evidence type="ECO:0000259" key="14">
    <source>
        <dbReference type="PROSITE" id="PS51569"/>
    </source>
</evidence>
<feature type="compositionally biased region" description="Low complexity" evidence="13">
    <location>
        <begin position="1280"/>
        <end position="1324"/>
    </location>
</feature>
<feature type="compositionally biased region" description="Basic residues" evidence="13">
    <location>
        <begin position="473"/>
        <end position="482"/>
    </location>
</feature>
<dbReference type="GO" id="GO:0005634">
    <property type="term" value="C:nucleus"/>
    <property type="evidence" value="ECO:0007669"/>
    <property type="project" value="UniProtKB-SubCell"/>
</dbReference>
<feature type="region of interest" description="Disordered" evidence="13">
    <location>
        <begin position="772"/>
        <end position="820"/>
    </location>
</feature>
<feature type="compositionally biased region" description="Low complexity" evidence="13">
    <location>
        <begin position="984"/>
        <end position="1004"/>
    </location>
</feature>
<protein>
    <recommendedName>
        <fullName evidence="3 11">Histone-lysine N-methyltransferase, H3 lysine-79 specific</fullName>
        <ecNumber evidence="2 11">2.1.1.360</ecNumber>
    </recommendedName>
    <alternativeName>
        <fullName evidence="9 11">Histone H3-K79 methyltransferase</fullName>
    </alternativeName>
</protein>
<feature type="compositionally biased region" description="Basic residues" evidence="13">
    <location>
        <begin position="786"/>
        <end position="795"/>
    </location>
</feature>
<dbReference type="Gene3D" id="1.10.260.60">
    <property type="match status" value="1"/>
</dbReference>
<dbReference type="Gene3D" id="3.40.50.150">
    <property type="entry name" value="Vaccinia Virus protein VP39"/>
    <property type="match status" value="1"/>
</dbReference>
<comment type="miscellaneous">
    <text evidence="11">In contrast to other lysine histone methyltransferases, it does not contain a SET domain, suggesting the existence of another mechanism for methylation of lysine residues of histones.</text>
</comment>
<evidence type="ECO:0000313" key="16">
    <source>
        <dbReference type="Proteomes" id="UP001634394"/>
    </source>
</evidence>
<dbReference type="CDD" id="cd20902">
    <property type="entry name" value="CC_DOT1L"/>
    <property type="match status" value="1"/>
</dbReference>
<comment type="subcellular location">
    <subcellularLocation>
        <location evidence="1 11">Nucleus</location>
    </subcellularLocation>
</comment>
<gene>
    <name evidence="15" type="ORF">ACJMK2_042696</name>
</gene>
<feature type="compositionally biased region" description="Basic and acidic residues" evidence="13">
    <location>
        <begin position="798"/>
        <end position="812"/>
    </location>
</feature>
<feature type="compositionally biased region" description="Basic and acidic residues" evidence="13">
    <location>
        <begin position="459"/>
        <end position="472"/>
    </location>
</feature>
<evidence type="ECO:0000256" key="9">
    <source>
        <dbReference type="ARBA" id="ARBA00029821"/>
    </source>
</evidence>
<dbReference type="CDD" id="cd02440">
    <property type="entry name" value="AdoMet_MTases"/>
    <property type="match status" value="1"/>
</dbReference>
<evidence type="ECO:0000256" key="7">
    <source>
        <dbReference type="ARBA" id="ARBA00022853"/>
    </source>
</evidence>
<keyword evidence="7 11" id="KW-0156">Chromatin regulator</keyword>
<evidence type="ECO:0000256" key="12">
    <source>
        <dbReference type="SAM" id="Coils"/>
    </source>
</evidence>
<dbReference type="FunFam" id="1.10.260.60:FF:000001">
    <property type="entry name" value="Histone-lysine N-methyltransferase, H3 lysine-79 specific"/>
    <property type="match status" value="1"/>
</dbReference>
<evidence type="ECO:0000256" key="5">
    <source>
        <dbReference type="ARBA" id="ARBA00022679"/>
    </source>
</evidence>
<evidence type="ECO:0000256" key="3">
    <source>
        <dbReference type="ARBA" id="ARBA00020987"/>
    </source>
</evidence>
<feature type="region of interest" description="Disordered" evidence="13">
    <location>
        <begin position="432"/>
        <end position="512"/>
    </location>
</feature>